<evidence type="ECO:0000313" key="1">
    <source>
        <dbReference type="EMBL" id="KAK3276346.1"/>
    </source>
</evidence>
<protein>
    <submittedName>
        <fullName evidence="1">Uncharacterized protein</fullName>
    </submittedName>
</protein>
<dbReference type="Proteomes" id="UP001190700">
    <property type="component" value="Unassembled WGS sequence"/>
</dbReference>
<name>A0AAE0L8S9_9CHLO</name>
<dbReference type="AlphaFoldDB" id="A0AAE0L8S9"/>
<keyword evidence="2" id="KW-1185">Reference proteome</keyword>
<reference evidence="1 2" key="1">
    <citation type="journal article" date="2015" name="Genome Biol. Evol.">
        <title>Comparative Genomics of a Bacterivorous Green Alga Reveals Evolutionary Causalities and Consequences of Phago-Mixotrophic Mode of Nutrition.</title>
        <authorList>
            <person name="Burns J.A."/>
            <person name="Paasch A."/>
            <person name="Narechania A."/>
            <person name="Kim E."/>
        </authorList>
    </citation>
    <scope>NUCLEOTIDE SEQUENCE [LARGE SCALE GENOMIC DNA]</scope>
    <source>
        <strain evidence="1 2">PLY_AMNH</strain>
    </source>
</reference>
<organism evidence="1 2">
    <name type="scientific">Cymbomonas tetramitiformis</name>
    <dbReference type="NCBI Taxonomy" id="36881"/>
    <lineage>
        <taxon>Eukaryota</taxon>
        <taxon>Viridiplantae</taxon>
        <taxon>Chlorophyta</taxon>
        <taxon>Pyramimonadophyceae</taxon>
        <taxon>Pyramimonadales</taxon>
        <taxon>Pyramimonadaceae</taxon>
        <taxon>Cymbomonas</taxon>
    </lineage>
</organism>
<dbReference type="EMBL" id="LGRX02006596">
    <property type="protein sequence ID" value="KAK3276346.1"/>
    <property type="molecule type" value="Genomic_DNA"/>
</dbReference>
<comment type="caution">
    <text evidence="1">The sequence shown here is derived from an EMBL/GenBank/DDBJ whole genome shotgun (WGS) entry which is preliminary data.</text>
</comment>
<accession>A0AAE0L8S9</accession>
<evidence type="ECO:0000313" key="2">
    <source>
        <dbReference type="Proteomes" id="UP001190700"/>
    </source>
</evidence>
<sequence>MDLLSNLTKAQESRYFKPEQEEAVLRIRHALQRKGTLHSATPKTASNSTLAEILAHEVPLNLDKKLTEMRNKKEFISSARKRNAFQGIMEDLTRTTYIDKMALGSSLGTGRGKFSAASLSGEASLFNVADAKKLILNDSAAINLKADRLAHTFARRPDPVLELAGVPLKLFPEPTAGRALFWGTFFAAWIGAGTAIYAAKALDIHSVDHVKEKFQAGLRPFGESVREYFAPFAEKVQSSESIDASAFANTLRSTISK</sequence>
<proteinExistence type="predicted"/>
<gene>
    <name evidence="1" type="ORF">CYMTET_15570</name>
</gene>